<accession>Q22Z12</accession>
<gene>
    <name evidence="1" type="ORF">TTHERM_00117550</name>
</gene>
<dbReference type="InParanoid" id="Q22Z12"/>
<dbReference type="AlphaFoldDB" id="Q22Z12"/>
<dbReference type="GO" id="GO:0000428">
    <property type="term" value="C:DNA-directed RNA polymerase complex"/>
    <property type="evidence" value="ECO:0007669"/>
    <property type="project" value="UniProtKB-KW"/>
</dbReference>
<keyword evidence="1" id="KW-0240">DNA-directed RNA polymerase</keyword>
<dbReference type="HOGENOM" id="CLU_435152_0_0_1"/>
<dbReference type="RefSeq" id="XP_001010754.2">
    <property type="nucleotide sequence ID" value="XM_001010754.2"/>
</dbReference>
<dbReference type="Proteomes" id="UP000009168">
    <property type="component" value="Unassembled WGS sequence"/>
</dbReference>
<evidence type="ECO:0000313" key="1">
    <source>
        <dbReference type="EMBL" id="EAR90509.2"/>
    </source>
</evidence>
<protein>
    <submittedName>
        <fullName evidence="1">DNA-directed RNA polymerase, omega subunit family protein</fullName>
    </submittedName>
</protein>
<dbReference type="KEGG" id="tet:TTHERM_00117550"/>
<evidence type="ECO:0000313" key="2">
    <source>
        <dbReference type="Proteomes" id="UP000009168"/>
    </source>
</evidence>
<dbReference type="PANTHER" id="PTHR34726:SF3">
    <property type="entry name" value="GUANYLATE-BINDING PROTEIN N-TERMINAL DOMAIN-CONTAINING PROTEIN-RELATED"/>
    <property type="match status" value="1"/>
</dbReference>
<reference evidence="2" key="1">
    <citation type="journal article" date="2006" name="PLoS Biol.">
        <title>Macronuclear genome sequence of the ciliate Tetrahymena thermophila, a model eukaryote.</title>
        <authorList>
            <person name="Eisen J.A."/>
            <person name="Coyne R.S."/>
            <person name="Wu M."/>
            <person name="Wu D."/>
            <person name="Thiagarajan M."/>
            <person name="Wortman J.R."/>
            <person name="Badger J.H."/>
            <person name="Ren Q."/>
            <person name="Amedeo P."/>
            <person name="Jones K.M."/>
            <person name="Tallon L.J."/>
            <person name="Delcher A.L."/>
            <person name="Salzberg S.L."/>
            <person name="Silva J.C."/>
            <person name="Haas B.J."/>
            <person name="Majoros W.H."/>
            <person name="Farzad M."/>
            <person name="Carlton J.M."/>
            <person name="Smith R.K. Jr."/>
            <person name="Garg J."/>
            <person name="Pearlman R.E."/>
            <person name="Karrer K.M."/>
            <person name="Sun L."/>
            <person name="Manning G."/>
            <person name="Elde N.C."/>
            <person name="Turkewitz A.P."/>
            <person name="Asai D.J."/>
            <person name="Wilkes D.E."/>
            <person name="Wang Y."/>
            <person name="Cai H."/>
            <person name="Collins K."/>
            <person name="Stewart B.A."/>
            <person name="Lee S.R."/>
            <person name="Wilamowska K."/>
            <person name="Weinberg Z."/>
            <person name="Ruzzo W.L."/>
            <person name="Wloga D."/>
            <person name="Gaertig J."/>
            <person name="Frankel J."/>
            <person name="Tsao C.-C."/>
            <person name="Gorovsky M.A."/>
            <person name="Keeling P.J."/>
            <person name="Waller R.F."/>
            <person name="Patron N.J."/>
            <person name="Cherry J.M."/>
            <person name="Stover N.A."/>
            <person name="Krieger C.J."/>
            <person name="del Toro C."/>
            <person name="Ryder H.F."/>
            <person name="Williamson S.C."/>
            <person name="Barbeau R.A."/>
            <person name="Hamilton E.P."/>
            <person name="Orias E."/>
        </authorList>
    </citation>
    <scope>NUCLEOTIDE SEQUENCE [LARGE SCALE GENOMIC DNA]</scope>
    <source>
        <strain evidence="2">SB210</strain>
    </source>
</reference>
<organism evidence="1 2">
    <name type="scientific">Tetrahymena thermophila (strain SB210)</name>
    <dbReference type="NCBI Taxonomy" id="312017"/>
    <lineage>
        <taxon>Eukaryota</taxon>
        <taxon>Sar</taxon>
        <taxon>Alveolata</taxon>
        <taxon>Ciliophora</taxon>
        <taxon>Intramacronucleata</taxon>
        <taxon>Oligohymenophorea</taxon>
        <taxon>Hymenostomatida</taxon>
        <taxon>Tetrahymenina</taxon>
        <taxon>Tetrahymenidae</taxon>
        <taxon>Tetrahymena</taxon>
    </lineage>
</organism>
<dbReference type="EMBL" id="GG662798">
    <property type="protein sequence ID" value="EAR90509.2"/>
    <property type="molecule type" value="Genomic_DNA"/>
</dbReference>
<dbReference type="GeneID" id="7845707"/>
<keyword evidence="1" id="KW-0804">Transcription</keyword>
<proteinExistence type="predicted"/>
<keyword evidence="2" id="KW-1185">Reference proteome</keyword>
<dbReference type="PANTHER" id="PTHR34726">
    <property type="entry name" value="GBP DOMAIN-CONTAINING PROTEIN"/>
    <property type="match status" value="1"/>
</dbReference>
<sequence>MDNKKNNDCPDQKSFEKLQQQISNRHLDLKATQQIQQGFIIEHSNLIILVISELTQDDQNLIDQISSQFGNIKNCSKQKKLIVVHNLKDHHRPNYVKSYIQELKKVFPLIEQQINSFDQADKDKDDSNIVYVDETKSYINHIIMVNSDREIREKNNKFVIQYLHQQIQNYQDYINFNVPIKLREYLNRNLQRYVTLKKESDDAKSNPQIKDFLEYNSEKQAIMLNQGYIIDRVKELKANVLVSLQEDCSYSIVDNDEKKERYLLVEIPGTATLQKEFLKKQGQFIITIQQSSDIENQLGKIEESTRKLDTKQYTIQICNQNELWDYQNDKQENLNNGIYKFVFTEDKYYIKQ</sequence>
<name>Q22Z12_TETTS</name>